<evidence type="ECO:0000256" key="2">
    <source>
        <dbReference type="ARBA" id="ARBA00022475"/>
    </source>
</evidence>
<dbReference type="STRING" id="545694.TREPR_3533"/>
<dbReference type="GO" id="GO:0005886">
    <property type="term" value="C:plasma membrane"/>
    <property type="evidence" value="ECO:0007669"/>
    <property type="project" value="UniProtKB-SubCell"/>
</dbReference>
<accession>F5YIU2</accession>
<evidence type="ECO:0000313" key="8">
    <source>
        <dbReference type="Proteomes" id="UP000009223"/>
    </source>
</evidence>
<keyword evidence="5 6" id="KW-0472">Membrane</keyword>
<dbReference type="EMBL" id="CP001843">
    <property type="protein sequence ID" value="AEF85200.1"/>
    <property type="molecule type" value="Genomic_DNA"/>
</dbReference>
<keyword evidence="3 6" id="KW-0812">Transmembrane</keyword>
<dbReference type="GO" id="GO:0022857">
    <property type="term" value="F:transmembrane transporter activity"/>
    <property type="evidence" value="ECO:0007669"/>
    <property type="project" value="InterPro"/>
</dbReference>
<proteinExistence type="predicted"/>
<feature type="transmembrane region" description="Helical" evidence="6">
    <location>
        <begin position="111"/>
        <end position="127"/>
    </location>
</feature>
<evidence type="ECO:0000256" key="1">
    <source>
        <dbReference type="ARBA" id="ARBA00004651"/>
    </source>
</evidence>
<evidence type="ECO:0000256" key="5">
    <source>
        <dbReference type="ARBA" id="ARBA00023136"/>
    </source>
</evidence>
<dbReference type="Pfam" id="PF02653">
    <property type="entry name" value="BPD_transp_2"/>
    <property type="match status" value="1"/>
</dbReference>
<feature type="transmembrane region" description="Helical" evidence="6">
    <location>
        <begin position="344"/>
        <end position="366"/>
    </location>
</feature>
<evidence type="ECO:0000313" key="7">
    <source>
        <dbReference type="EMBL" id="AEF85200.1"/>
    </source>
</evidence>
<sequence>MKRSEQSDPAKGPEQSGPALKRPRIVTRIWNDTFLYTLLAIFIGLLAGSLILLITGFNPISAYATLFLGIFGSFKTIMYSVQYATPIIFTGLAVTFAFKTGLFNIGAEGQYIMGGISALAVSLLLPLPAGIHGIVCVLAGGLAGACLGGIAGFLKAYKGIHEVIVTIMLNWIAFYLSNFLVMSPAFKKPSSTASQDIAETSRIYTDAFRETLGTVKVHWGMLLALAAVFLCWLILNKTTLGYRLRAVGFNRNAAEYGGIPVARSIVTSMGISGLLAGLGGATQVLGVVGRITQLAAQEGYGFDGISVSMIGGINPIGALFAGLFYGGMKYGSSKLNTIGAPSELVNVIIGVIIYSIAIMGAFRVLIKFIKAKKEGRPL</sequence>
<dbReference type="RefSeq" id="WP_015706763.1">
    <property type="nucleotide sequence ID" value="NC_015578.1"/>
</dbReference>
<feature type="transmembrane region" description="Helical" evidence="6">
    <location>
        <begin position="160"/>
        <end position="181"/>
    </location>
</feature>
<organism evidence="7 8">
    <name type="scientific">Treponema primitia (strain ATCC BAA-887 / DSM 12427 / ZAS-2)</name>
    <dbReference type="NCBI Taxonomy" id="545694"/>
    <lineage>
        <taxon>Bacteria</taxon>
        <taxon>Pseudomonadati</taxon>
        <taxon>Spirochaetota</taxon>
        <taxon>Spirochaetia</taxon>
        <taxon>Spirochaetales</taxon>
        <taxon>Treponemataceae</taxon>
        <taxon>Treponema</taxon>
    </lineage>
</organism>
<feature type="transmembrane region" description="Helical" evidence="6">
    <location>
        <begin position="34"/>
        <end position="54"/>
    </location>
</feature>
<feature type="transmembrane region" description="Helical" evidence="6">
    <location>
        <begin position="265"/>
        <end position="288"/>
    </location>
</feature>
<evidence type="ECO:0000256" key="4">
    <source>
        <dbReference type="ARBA" id="ARBA00022989"/>
    </source>
</evidence>
<dbReference type="PANTHER" id="PTHR47089:SF1">
    <property type="entry name" value="GUANOSINE ABC TRANSPORTER PERMEASE PROTEIN NUPP"/>
    <property type="match status" value="1"/>
</dbReference>
<feature type="transmembrane region" description="Helical" evidence="6">
    <location>
        <begin position="300"/>
        <end position="324"/>
    </location>
</feature>
<reference evidence="7 8" key="2">
    <citation type="journal article" date="2011" name="ISME J.">
        <title>RNA-seq reveals cooperative metabolic interactions between two termite-gut spirochete species in co-culture.</title>
        <authorList>
            <person name="Rosenthal A.Z."/>
            <person name="Matson E.G."/>
            <person name="Eldar A."/>
            <person name="Leadbetter J.R."/>
        </authorList>
    </citation>
    <scope>NUCLEOTIDE SEQUENCE [LARGE SCALE GENOMIC DNA]</scope>
    <source>
        <strain evidence="8">ATCC BAA-887 / DSM 12427 / ZAS-2</strain>
    </source>
</reference>
<dbReference type="PANTHER" id="PTHR47089">
    <property type="entry name" value="ABC TRANSPORTER, PERMEASE PROTEIN"/>
    <property type="match status" value="1"/>
</dbReference>
<dbReference type="Proteomes" id="UP000009223">
    <property type="component" value="Chromosome"/>
</dbReference>
<feature type="transmembrane region" description="Helical" evidence="6">
    <location>
        <begin position="87"/>
        <end position="105"/>
    </location>
</feature>
<keyword evidence="8" id="KW-1185">Reference proteome</keyword>
<comment type="subcellular location">
    <subcellularLocation>
        <location evidence="1">Cell membrane</location>
        <topology evidence="1">Multi-pass membrane protein</topology>
    </subcellularLocation>
</comment>
<protein>
    <submittedName>
        <fullName evidence="7">Inner-membrane translocator</fullName>
    </submittedName>
</protein>
<keyword evidence="2" id="KW-1003">Cell membrane</keyword>
<evidence type="ECO:0000256" key="3">
    <source>
        <dbReference type="ARBA" id="ARBA00022692"/>
    </source>
</evidence>
<dbReference type="HOGENOM" id="CLU_040769_0_1_12"/>
<reference evidence="8" key="1">
    <citation type="submission" date="2009-12" db="EMBL/GenBank/DDBJ databases">
        <title>Complete sequence of Treponema primitia strain ZAS-2.</title>
        <authorList>
            <person name="Tetu S.G."/>
            <person name="Matson E."/>
            <person name="Ren Q."/>
            <person name="Seshadri R."/>
            <person name="Elbourne L."/>
            <person name="Hassan K.A."/>
            <person name="Durkin A."/>
            <person name="Radune D."/>
            <person name="Mohamoud Y."/>
            <person name="Shay R."/>
            <person name="Jin S."/>
            <person name="Zhang X."/>
            <person name="Lucey K."/>
            <person name="Ballor N.R."/>
            <person name="Ottesen E."/>
            <person name="Rosenthal R."/>
            <person name="Allen A."/>
            <person name="Leadbetter J.R."/>
            <person name="Paulsen I.T."/>
        </authorList>
    </citation>
    <scope>NUCLEOTIDE SEQUENCE [LARGE SCALE GENOMIC DNA]</scope>
    <source>
        <strain evidence="8">ATCC BAA-887 / DSM 12427 / ZAS-2</strain>
    </source>
</reference>
<dbReference type="AlphaFoldDB" id="F5YIU2"/>
<gene>
    <name evidence="7" type="ordered locus">TREPR_3533</name>
</gene>
<dbReference type="CDD" id="cd06580">
    <property type="entry name" value="TM_PBP1_transp_TpRbsC_like"/>
    <property type="match status" value="1"/>
</dbReference>
<dbReference type="InterPro" id="IPR001851">
    <property type="entry name" value="ABC_transp_permease"/>
</dbReference>
<dbReference type="KEGG" id="tpi:TREPR_3533"/>
<dbReference type="eggNOG" id="COG4603">
    <property type="taxonomic scope" value="Bacteria"/>
</dbReference>
<name>F5YIU2_TREPZ</name>
<feature type="transmembrane region" description="Helical" evidence="6">
    <location>
        <begin position="217"/>
        <end position="235"/>
    </location>
</feature>
<evidence type="ECO:0000256" key="6">
    <source>
        <dbReference type="SAM" id="Phobius"/>
    </source>
</evidence>
<keyword evidence="4 6" id="KW-1133">Transmembrane helix</keyword>
<feature type="transmembrane region" description="Helical" evidence="6">
    <location>
        <begin position="134"/>
        <end position="154"/>
    </location>
</feature>